<dbReference type="EMBL" id="AHFB01000123">
    <property type="protein sequence ID" value="EOO26390.1"/>
    <property type="molecule type" value="Genomic_DNA"/>
</dbReference>
<dbReference type="AlphaFoldDB" id="A0A9W5UZR8"/>
<dbReference type="InterPro" id="IPR008414">
    <property type="entry name" value="HBL"/>
</dbReference>
<dbReference type="Gene3D" id="1.20.1170.10">
    <property type="match status" value="1"/>
</dbReference>
<name>A0A9W5UZR8_BACCE</name>
<organism evidence="3 4">
    <name type="scientific">Bacillus cereus VD133</name>
    <dbReference type="NCBI Taxonomy" id="1053233"/>
    <lineage>
        <taxon>Bacteria</taxon>
        <taxon>Bacillati</taxon>
        <taxon>Bacillota</taxon>
        <taxon>Bacilli</taxon>
        <taxon>Bacillales</taxon>
        <taxon>Bacillaceae</taxon>
        <taxon>Bacillus</taxon>
        <taxon>Bacillus cereus group</taxon>
    </lineage>
</organism>
<keyword evidence="1" id="KW-0175">Coiled coil</keyword>
<dbReference type="PANTHER" id="PTHR38443:SF2">
    <property type="entry name" value="NON-HEMOLYTIC ENTEROTOXIN LYTIC COMPONENT L1"/>
    <property type="match status" value="1"/>
</dbReference>
<dbReference type="Pfam" id="PF05791">
    <property type="entry name" value="Bacillus_HBL"/>
    <property type="match status" value="1"/>
</dbReference>
<protein>
    <recommendedName>
        <fullName evidence="5">Hemolysin BL lytic component L2</fullName>
    </recommendedName>
</protein>
<keyword evidence="2" id="KW-0472">Membrane</keyword>
<keyword evidence="2" id="KW-0812">Transmembrane</keyword>
<feature type="coiled-coil region" evidence="1">
    <location>
        <begin position="176"/>
        <end position="203"/>
    </location>
</feature>
<evidence type="ECO:0000313" key="3">
    <source>
        <dbReference type="EMBL" id="EOO26390.1"/>
    </source>
</evidence>
<accession>A0A9W5UZR8</accession>
<comment type="caution">
    <text evidence="3">The sequence shown here is derived from an EMBL/GenBank/DDBJ whole genome shotgun (WGS) entry which is preliminary data.</text>
</comment>
<feature type="transmembrane region" description="Helical" evidence="2">
    <location>
        <begin position="245"/>
        <end position="267"/>
    </location>
</feature>
<dbReference type="GO" id="GO:0016020">
    <property type="term" value="C:membrane"/>
    <property type="evidence" value="ECO:0007669"/>
    <property type="project" value="InterPro"/>
</dbReference>
<evidence type="ECO:0000256" key="2">
    <source>
        <dbReference type="SAM" id="Phobius"/>
    </source>
</evidence>
<keyword evidence="2" id="KW-1133">Transmembrane helix</keyword>
<reference evidence="3 4" key="1">
    <citation type="submission" date="2012-12" db="EMBL/GenBank/DDBJ databases">
        <title>The Genome Sequence of Bacillus cereus VD133.</title>
        <authorList>
            <consortium name="The Broad Institute Genome Sequencing Platform"/>
            <consortium name="The Broad Institute Genome Sequencing Center for Infectious Disease"/>
            <person name="Feldgarden M."/>
            <person name="Van der Auwera G.A."/>
            <person name="Mahillon J."/>
            <person name="Duprez V."/>
            <person name="Timmery S."/>
            <person name="Mattelet C."/>
            <person name="Dierick K."/>
            <person name="Sun M."/>
            <person name="Yu Z."/>
            <person name="Zhu L."/>
            <person name="Hu X."/>
            <person name="Shank E.B."/>
            <person name="Swiecicka I."/>
            <person name="Hansen B.M."/>
            <person name="Andrup L."/>
            <person name="Walker B."/>
            <person name="Young S.K."/>
            <person name="Zeng Q."/>
            <person name="Gargeya S."/>
            <person name="Fitzgerald M."/>
            <person name="Haas B."/>
            <person name="Abouelleil A."/>
            <person name="Alvarado L."/>
            <person name="Arachchi H.M."/>
            <person name="Berlin A.M."/>
            <person name="Chapman S.B."/>
            <person name="Dewar J."/>
            <person name="Goldberg J."/>
            <person name="Griggs A."/>
            <person name="Gujja S."/>
            <person name="Hansen M."/>
            <person name="Howarth C."/>
            <person name="Imamovic A."/>
            <person name="Larimer J."/>
            <person name="McCowan C."/>
            <person name="Murphy C."/>
            <person name="Neiman D."/>
            <person name="Pearson M."/>
            <person name="Priest M."/>
            <person name="Roberts A."/>
            <person name="Saif S."/>
            <person name="Shea T."/>
            <person name="Sisk P."/>
            <person name="Sykes S."/>
            <person name="Wortman J."/>
            <person name="Nusbaum C."/>
            <person name="Birren B."/>
        </authorList>
    </citation>
    <scope>NUCLEOTIDE SEQUENCE [LARGE SCALE GENOMIC DNA]</scope>
    <source>
        <strain evidence="3 4">VD133</strain>
    </source>
</reference>
<evidence type="ECO:0008006" key="5">
    <source>
        <dbReference type="Google" id="ProtNLM"/>
    </source>
</evidence>
<sequence>MRKEIILGALATTLATTGIVTPKSFAAEIHTPMIQMQQEQSNTSELGANFQITDFNALKILKQPTITLDEMPLLGEHQKQGRVHANTWLSEINPKIIDLNEKILNSKDLISNYYGDLKDLANKLQDKDSKSDFLDGIQDIRNELKNIKNQDDSIQGSIKVLNTGFQKDKDSFDQDVKQAYDLLQSQNASIAQLKDKLNTLNDGVNEEMGKIIGGVTGGTVTGTGTITIAAMTLSKIIGDAKSPTLYAAIPALILGMGATAGSLYAAISSGQKLEQKQNEYIDTIKKLSDAEIKAVALNVVQNQFKGMATAMTNESESSSKTSAHLEALIKQIDDLYTTVNSTKSTDSDIERVLESIKKDSDTLAEQAKAFTTLITNSKIQVQEM</sequence>
<evidence type="ECO:0000256" key="1">
    <source>
        <dbReference type="SAM" id="Coils"/>
    </source>
</evidence>
<dbReference type="Proteomes" id="UP000014018">
    <property type="component" value="Unassembled WGS sequence"/>
</dbReference>
<evidence type="ECO:0000313" key="4">
    <source>
        <dbReference type="Proteomes" id="UP000014018"/>
    </source>
</evidence>
<dbReference type="PANTHER" id="PTHR38443">
    <property type="match status" value="1"/>
</dbReference>
<dbReference type="InterPro" id="IPR052785">
    <property type="entry name" value="Enterotoxin_cmpnt"/>
</dbReference>
<proteinExistence type="predicted"/>
<dbReference type="RefSeq" id="WP_016111947.1">
    <property type="nucleotide sequence ID" value="NZ_KB976193.1"/>
</dbReference>
<gene>
    <name evidence="3" type="ORF">IIU_06002</name>
</gene>
<dbReference type="SUPFAM" id="SSF58100">
    <property type="entry name" value="Bacterial hemolysins"/>
    <property type="match status" value="1"/>
</dbReference>